<dbReference type="AlphaFoldDB" id="A0A401L2W9"/>
<dbReference type="InterPro" id="IPR051397">
    <property type="entry name" value="Zn-ADH-like_protein"/>
</dbReference>
<dbReference type="CDD" id="cd05195">
    <property type="entry name" value="enoyl_red"/>
    <property type="match status" value="1"/>
</dbReference>
<dbReference type="STRING" id="105351.A0A401L2W9"/>
<sequence length="542" mass="58558">MKSGSPVVHLLHGSQGTPALLHNLARAMEQRGLSARISPLDQAIDILGPNSRVVAFLDGEDLLFAADQRRLGLFHHLAANTASTVWVTSCGIVKGRNPDGAFVSGLLRTLGTENPGGQFLSVDIDAESFQVSNLEMDKLVRCLVEKELLLQPTLDDKEHPEVNRDLVWQDGCMWTSRIVPDGQLQGYAEVARTRQEVDGSAKPLSSLGPVRAAFETPGILTSLYFRSGTELLQPLPQDNIDVKVDAVGLNWKDLGLCSGRFDANNLSNEYCGVVTQIGPGVTSIAIGDRVYGLGKGHFGTHTRVPAGLAHKLDADVSPIEAATMPLVYMTAVYAFEHVTRLRPSHKVLIQSATGGLGLAAIQLARSKGATIYATAGNADKVRFLTDHMGIPASQIFSSRDIVLQLHRSPGPNRPYSYCVFPAQSLCVQDPVRIGSGSYAVGAEERDIAQRDDGDPAAIDHSNYLNGWSKCNVAVLSTRLTQISALESSMRVQKQWNQDFEETVDQNHRSLFGSGTTKGYNAKQGHQLLTTRISAGAGEMVDQ</sequence>
<dbReference type="SUPFAM" id="SSF50129">
    <property type="entry name" value="GroES-like"/>
    <property type="match status" value="1"/>
</dbReference>
<dbReference type="Gene3D" id="3.40.50.720">
    <property type="entry name" value="NAD(P)-binding Rossmann-like Domain"/>
    <property type="match status" value="1"/>
</dbReference>
<gene>
    <name evidence="2" type="ORF">AAWM_08759</name>
</gene>
<comment type="caution">
    <text evidence="2">The sequence shown here is derived from an EMBL/GenBank/DDBJ whole genome shotgun (WGS) entry which is preliminary data.</text>
</comment>
<evidence type="ECO:0000313" key="2">
    <source>
        <dbReference type="EMBL" id="GCB25874.1"/>
    </source>
</evidence>
<name>A0A401L2W9_ASPAW</name>
<dbReference type="SUPFAM" id="SSF51735">
    <property type="entry name" value="NAD(P)-binding Rossmann-fold domains"/>
    <property type="match status" value="1"/>
</dbReference>
<dbReference type="PANTHER" id="PTHR43677:SF4">
    <property type="entry name" value="QUINONE OXIDOREDUCTASE-LIKE PROTEIN 2"/>
    <property type="match status" value="1"/>
</dbReference>
<dbReference type="SMART" id="SM00829">
    <property type="entry name" value="PKS_ER"/>
    <property type="match status" value="1"/>
</dbReference>
<dbReference type="PANTHER" id="PTHR43677">
    <property type="entry name" value="SHORT-CHAIN DEHYDROGENASE/REDUCTASE"/>
    <property type="match status" value="1"/>
</dbReference>
<dbReference type="InterPro" id="IPR020843">
    <property type="entry name" value="ER"/>
</dbReference>
<dbReference type="EMBL" id="BDHI01000022">
    <property type="protein sequence ID" value="GCB25874.1"/>
    <property type="molecule type" value="Genomic_DNA"/>
</dbReference>
<accession>A0A401L2W9</accession>
<dbReference type="InterPro" id="IPR013154">
    <property type="entry name" value="ADH-like_N"/>
</dbReference>
<protein>
    <submittedName>
        <fullName evidence="2">Lovastatin diketide synthase LovF</fullName>
    </submittedName>
</protein>
<dbReference type="GO" id="GO:0016491">
    <property type="term" value="F:oxidoreductase activity"/>
    <property type="evidence" value="ECO:0007669"/>
    <property type="project" value="InterPro"/>
</dbReference>
<feature type="domain" description="Enoyl reductase (ER)" evidence="1">
    <location>
        <begin position="218"/>
        <end position="497"/>
    </location>
</feature>
<proteinExistence type="predicted"/>
<dbReference type="Proteomes" id="UP000286921">
    <property type="component" value="Unassembled WGS sequence"/>
</dbReference>
<keyword evidence="3" id="KW-1185">Reference proteome</keyword>
<organism evidence="2 3">
    <name type="scientific">Aspergillus awamori</name>
    <name type="common">Black koji mold</name>
    <dbReference type="NCBI Taxonomy" id="105351"/>
    <lineage>
        <taxon>Eukaryota</taxon>
        <taxon>Fungi</taxon>
        <taxon>Dikarya</taxon>
        <taxon>Ascomycota</taxon>
        <taxon>Pezizomycotina</taxon>
        <taxon>Eurotiomycetes</taxon>
        <taxon>Eurotiomycetidae</taxon>
        <taxon>Eurotiales</taxon>
        <taxon>Aspergillaceae</taxon>
        <taxon>Aspergillus</taxon>
    </lineage>
</organism>
<evidence type="ECO:0000259" key="1">
    <source>
        <dbReference type="SMART" id="SM00829"/>
    </source>
</evidence>
<dbReference type="Pfam" id="PF08240">
    <property type="entry name" value="ADH_N"/>
    <property type="match status" value="1"/>
</dbReference>
<dbReference type="Gene3D" id="3.90.180.10">
    <property type="entry name" value="Medium-chain alcohol dehydrogenases, catalytic domain"/>
    <property type="match status" value="1"/>
</dbReference>
<reference evidence="2 3" key="1">
    <citation type="submission" date="2016-09" db="EMBL/GenBank/DDBJ databases">
        <title>Aspergillus awamori IFM 58123T.</title>
        <authorList>
            <person name="Kusuya Y."/>
            <person name="Shimizu M."/>
            <person name="Takahashi H."/>
            <person name="Yaguchi T."/>
        </authorList>
    </citation>
    <scope>NUCLEOTIDE SEQUENCE [LARGE SCALE GENOMIC DNA]</scope>
    <source>
        <strain evidence="2 3">IFM 58123</strain>
    </source>
</reference>
<dbReference type="InterPro" id="IPR011032">
    <property type="entry name" value="GroES-like_sf"/>
</dbReference>
<evidence type="ECO:0000313" key="3">
    <source>
        <dbReference type="Proteomes" id="UP000286921"/>
    </source>
</evidence>
<dbReference type="InterPro" id="IPR036291">
    <property type="entry name" value="NAD(P)-bd_dom_sf"/>
</dbReference>